<dbReference type="PROSITE" id="PS00237">
    <property type="entry name" value="G_PROTEIN_RECEP_F1_1"/>
    <property type="match status" value="1"/>
</dbReference>
<dbReference type="PANTHER" id="PTHR24240">
    <property type="entry name" value="OPSIN"/>
    <property type="match status" value="1"/>
</dbReference>
<dbReference type="EMBL" id="JAIWYP010000002">
    <property type="protein sequence ID" value="KAH3867844.1"/>
    <property type="molecule type" value="Genomic_DNA"/>
</dbReference>
<evidence type="ECO:0000256" key="2">
    <source>
        <dbReference type="ARBA" id="ARBA00010663"/>
    </source>
</evidence>
<evidence type="ECO:0000256" key="8">
    <source>
        <dbReference type="ARBA" id="ARBA00023224"/>
    </source>
</evidence>
<dbReference type="InterPro" id="IPR000276">
    <property type="entry name" value="GPCR_Rhodpsn"/>
</dbReference>
<evidence type="ECO:0000313" key="12">
    <source>
        <dbReference type="EMBL" id="KAH3867844.1"/>
    </source>
</evidence>
<comment type="caution">
    <text evidence="12">The sequence shown here is derived from an EMBL/GenBank/DDBJ whole genome shotgun (WGS) entry which is preliminary data.</text>
</comment>
<reference evidence="12" key="1">
    <citation type="journal article" date="2019" name="bioRxiv">
        <title>The Genome of the Zebra Mussel, Dreissena polymorpha: A Resource for Invasive Species Research.</title>
        <authorList>
            <person name="McCartney M.A."/>
            <person name="Auch B."/>
            <person name="Kono T."/>
            <person name="Mallez S."/>
            <person name="Zhang Y."/>
            <person name="Obille A."/>
            <person name="Becker A."/>
            <person name="Abrahante J.E."/>
            <person name="Garbe J."/>
            <person name="Badalamenti J.P."/>
            <person name="Herman A."/>
            <person name="Mangelson H."/>
            <person name="Liachko I."/>
            <person name="Sullivan S."/>
            <person name="Sone E.D."/>
            <person name="Koren S."/>
            <person name="Silverstein K.A.T."/>
            <person name="Beckman K.B."/>
            <person name="Gohl D.M."/>
        </authorList>
    </citation>
    <scope>NUCLEOTIDE SEQUENCE</scope>
    <source>
        <strain evidence="12">Duluth1</strain>
        <tissue evidence="12">Whole animal</tissue>
    </source>
</reference>
<keyword evidence="3 9" id="KW-0812">Transmembrane</keyword>
<feature type="transmembrane region" description="Helical" evidence="10">
    <location>
        <begin position="268"/>
        <end position="292"/>
    </location>
</feature>
<comment type="subcellular location">
    <subcellularLocation>
        <location evidence="1">Membrane</location>
        <topology evidence="1">Multi-pass membrane protein</topology>
    </subcellularLocation>
</comment>
<dbReference type="PRINTS" id="PR01012">
    <property type="entry name" value="NRPEPTIDEYR"/>
</dbReference>
<evidence type="ECO:0000256" key="9">
    <source>
        <dbReference type="RuleBase" id="RU000688"/>
    </source>
</evidence>
<reference evidence="12" key="2">
    <citation type="submission" date="2020-11" db="EMBL/GenBank/DDBJ databases">
        <authorList>
            <person name="McCartney M.A."/>
            <person name="Auch B."/>
            <person name="Kono T."/>
            <person name="Mallez S."/>
            <person name="Becker A."/>
            <person name="Gohl D.M."/>
            <person name="Silverstein K.A.T."/>
            <person name="Koren S."/>
            <person name="Bechman K.B."/>
            <person name="Herman A."/>
            <person name="Abrahante J.E."/>
            <person name="Garbe J."/>
        </authorList>
    </citation>
    <scope>NUCLEOTIDE SEQUENCE</scope>
    <source>
        <strain evidence="12">Duluth1</strain>
        <tissue evidence="12">Whole animal</tissue>
    </source>
</reference>
<evidence type="ECO:0000256" key="10">
    <source>
        <dbReference type="SAM" id="Phobius"/>
    </source>
</evidence>
<organism evidence="12 13">
    <name type="scientific">Dreissena polymorpha</name>
    <name type="common">Zebra mussel</name>
    <name type="synonym">Mytilus polymorpha</name>
    <dbReference type="NCBI Taxonomy" id="45954"/>
    <lineage>
        <taxon>Eukaryota</taxon>
        <taxon>Metazoa</taxon>
        <taxon>Spiralia</taxon>
        <taxon>Lophotrochozoa</taxon>
        <taxon>Mollusca</taxon>
        <taxon>Bivalvia</taxon>
        <taxon>Autobranchia</taxon>
        <taxon>Heteroconchia</taxon>
        <taxon>Euheterodonta</taxon>
        <taxon>Imparidentia</taxon>
        <taxon>Neoheterodontei</taxon>
        <taxon>Myida</taxon>
        <taxon>Dreissenoidea</taxon>
        <taxon>Dreissenidae</taxon>
        <taxon>Dreissena</taxon>
    </lineage>
</organism>
<feature type="transmembrane region" description="Helical" evidence="10">
    <location>
        <begin position="154"/>
        <end position="181"/>
    </location>
</feature>
<keyword evidence="5 9" id="KW-0297">G-protein coupled receptor</keyword>
<dbReference type="Gene3D" id="1.20.1070.10">
    <property type="entry name" value="Rhodopsin 7-helix transmembrane proteins"/>
    <property type="match status" value="1"/>
</dbReference>
<evidence type="ECO:0000313" key="13">
    <source>
        <dbReference type="Proteomes" id="UP000828390"/>
    </source>
</evidence>
<keyword evidence="8 9" id="KW-0807">Transducer</keyword>
<dbReference type="Pfam" id="PF00001">
    <property type="entry name" value="7tm_1"/>
    <property type="match status" value="1"/>
</dbReference>
<keyword evidence="13" id="KW-1185">Reference proteome</keyword>
<evidence type="ECO:0000256" key="4">
    <source>
        <dbReference type="ARBA" id="ARBA00022989"/>
    </source>
</evidence>
<evidence type="ECO:0000256" key="7">
    <source>
        <dbReference type="ARBA" id="ARBA00023170"/>
    </source>
</evidence>
<gene>
    <name evidence="12" type="ORF">DPMN_030981</name>
</gene>
<evidence type="ECO:0000259" key="11">
    <source>
        <dbReference type="PROSITE" id="PS50262"/>
    </source>
</evidence>
<dbReference type="PROSITE" id="PS50262">
    <property type="entry name" value="G_PROTEIN_RECEP_F1_2"/>
    <property type="match status" value="1"/>
</dbReference>
<evidence type="ECO:0000256" key="1">
    <source>
        <dbReference type="ARBA" id="ARBA00004141"/>
    </source>
</evidence>
<keyword evidence="7 9" id="KW-0675">Receptor</keyword>
<evidence type="ECO:0000256" key="5">
    <source>
        <dbReference type="ARBA" id="ARBA00023040"/>
    </source>
</evidence>
<dbReference type="GO" id="GO:0016020">
    <property type="term" value="C:membrane"/>
    <property type="evidence" value="ECO:0007669"/>
    <property type="project" value="UniProtKB-SubCell"/>
</dbReference>
<evidence type="ECO:0000256" key="3">
    <source>
        <dbReference type="ARBA" id="ARBA00022692"/>
    </source>
</evidence>
<protein>
    <recommendedName>
        <fullName evidence="11">G-protein coupled receptors family 1 profile domain-containing protein</fullName>
    </recommendedName>
</protein>
<dbReference type="SUPFAM" id="SSF81321">
    <property type="entry name" value="Family A G protein-coupled receptor-like"/>
    <property type="match status" value="1"/>
</dbReference>
<dbReference type="GO" id="GO:0004983">
    <property type="term" value="F:neuropeptide Y receptor activity"/>
    <property type="evidence" value="ECO:0007669"/>
    <property type="project" value="InterPro"/>
</dbReference>
<sequence>MNRSRSESTSSNSSRYVVYSIEHPHWASMPPLSQDVQTVMGCIATLNCALALAGTLAVVVLIMRFRSLRTYSNLFVLNLAVSDLLMAVGNIPMLIISSFSGHWVFGVAGCYVYAFLGAVGSFVSINTLAVISVDRCFVILKTIPGQKRMSRRTFATIITTIWLYAIAWASGPFFGFGRYILEGTNTSCTFDFFSKTPAVQGFVIAIFIVHFCIPVTVISVSYFLLYTAIMRFKLQFLEASRVFGEIELPLPMRRGSQGYINEKKTTRAVIIVILVFCISWAPYACVAMFGVFGDASKITRLAAGIPGLFAKCSAIFNPIIYALLHPRFRSKLFPCRRGETERGTALNRTPLFNL</sequence>
<feature type="transmembrane region" description="Helical" evidence="10">
    <location>
        <begin position="304"/>
        <end position="324"/>
    </location>
</feature>
<feature type="domain" description="G-protein coupled receptors family 1 profile" evidence="11">
    <location>
        <begin position="54"/>
        <end position="321"/>
    </location>
</feature>
<accession>A0A9D4M1D1</accession>
<keyword evidence="6 10" id="KW-0472">Membrane</keyword>
<dbReference type="Proteomes" id="UP000828390">
    <property type="component" value="Unassembled WGS sequence"/>
</dbReference>
<comment type="similarity">
    <text evidence="2 9">Belongs to the G-protein coupled receptor 1 family.</text>
</comment>
<feature type="transmembrane region" description="Helical" evidence="10">
    <location>
        <begin position="201"/>
        <end position="225"/>
    </location>
</feature>
<keyword evidence="4 10" id="KW-1133">Transmembrane helix</keyword>
<feature type="transmembrane region" description="Helical" evidence="10">
    <location>
        <begin position="38"/>
        <end position="62"/>
    </location>
</feature>
<proteinExistence type="inferred from homology"/>
<evidence type="ECO:0000256" key="6">
    <source>
        <dbReference type="ARBA" id="ARBA00023136"/>
    </source>
</evidence>
<name>A0A9D4M1D1_DREPO</name>
<dbReference type="InterPro" id="IPR017452">
    <property type="entry name" value="GPCR_Rhodpsn_7TM"/>
</dbReference>
<dbReference type="InterPro" id="IPR000611">
    <property type="entry name" value="NPY_rcpt"/>
</dbReference>
<feature type="transmembrane region" description="Helical" evidence="10">
    <location>
        <begin position="74"/>
        <end position="99"/>
    </location>
</feature>
<feature type="transmembrane region" description="Helical" evidence="10">
    <location>
        <begin position="111"/>
        <end position="133"/>
    </location>
</feature>
<dbReference type="InterPro" id="IPR050125">
    <property type="entry name" value="GPCR_opsins"/>
</dbReference>
<dbReference type="PRINTS" id="PR00237">
    <property type="entry name" value="GPCRRHODOPSN"/>
</dbReference>
<dbReference type="AlphaFoldDB" id="A0A9D4M1D1"/>